<sequence>MEAKAIVFLLVVIASFYANAMAQERRSMQLNSGRIIDGDQTRIRRTFYGGPIGEILHGRMRRSPNDDRRGSVVLSGTRTEGQFGRPSQSSVRGDYNHNLWRGKNGATVDANAFYQRNRGGGPKEDYGGGIRASIPFGRR</sequence>
<feature type="region of interest" description="Disordered" evidence="1">
    <location>
        <begin position="56"/>
        <end position="96"/>
    </location>
</feature>
<comment type="caution">
    <text evidence="3">The sequence shown here is derived from an EMBL/GenBank/DDBJ whole genome shotgun (WGS) entry which is preliminary data.</text>
</comment>
<dbReference type="OrthoDB" id="6632152at2759"/>
<evidence type="ECO:0000313" key="3">
    <source>
        <dbReference type="EMBL" id="RZF40428.1"/>
    </source>
</evidence>
<feature type="signal peptide" evidence="2">
    <location>
        <begin position="1"/>
        <end position="22"/>
    </location>
</feature>
<reference evidence="3 4" key="1">
    <citation type="journal article" date="2017" name="Gigascience">
        <title>Genome sequence of the small brown planthopper, Laodelphax striatellus.</title>
        <authorList>
            <person name="Zhu J."/>
            <person name="Jiang F."/>
            <person name="Wang X."/>
            <person name="Yang P."/>
            <person name="Bao Y."/>
            <person name="Zhao W."/>
            <person name="Wang W."/>
            <person name="Lu H."/>
            <person name="Wang Q."/>
            <person name="Cui N."/>
            <person name="Li J."/>
            <person name="Chen X."/>
            <person name="Luo L."/>
            <person name="Yu J."/>
            <person name="Kang L."/>
            <person name="Cui F."/>
        </authorList>
    </citation>
    <scope>NUCLEOTIDE SEQUENCE [LARGE SCALE GENOMIC DNA]</scope>
    <source>
        <strain evidence="3">Lst14</strain>
    </source>
</reference>
<dbReference type="InParanoid" id="A0A482X4I6"/>
<evidence type="ECO:0000256" key="2">
    <source>
        <dbReference type="SAM" id="SignalP"/>
    </source>
</evidence>
<proteinExistence type="predicted"/>
<dbReference type="EMBL" id="QKKF02018245">
    <property type="protein sequence ID" value="RZF40428.1"/>
    <property type="molecule type" value="Genomic_DNA"/>
</dbReference>
<accession>A0A482X4I6</accession>
<keyword evidence="2" id="KW-0732">Signal</keyword>
<dbReference type="FunCoup" id="A0A482X4I6">
    <property type="interactions" value="2"/>
</dbReference>
<dbReference type="AlphaFoldDB" id="A0A482X4I6"/>
<name>A0A482X4I6_LAOST</name>
<organism evidence="3 4">
    <name type="scientific">Laodelphax striatellus</name>
    <name type="common">Small brown planthopper</name>
    <name type="synonym">Delphax striatella</name>
    <dbReference type="NCBI Taxonomy" id="195883"/>
    <lineage>
        <taxon>Eukaryota</taxon>
        <taxon>Metazoa</taxon>
        <taxon>Ecdysozoa</taxon>
        <taxon>Arthropoda</taxon>
        <taxon>Hexapoda</taxon>
        <taxon>Insecta</taxon>
        <taxon>Pterygota</taxon>
        <taxon>Neoptera</taxon>
        <taxon>Paraneoptera</taxon>
        <taxon>Hemiptera</taxon>
        <taxon>Auchenorrhyncha</taxon>
        <taxon>Fulgoroidea</taxon>
        <taxon>Delphacidae</taxon>
        <taxon>Criomorphinae</taxon>
        <taxon>Laodelphax</taxon>
    </lineage>
</organism>
<feature type="compositionally biased region" description="Polar residues" evidence="1">
    <location>
        <begin position="74"/>
        <end position="91"/>
    </location>
</feature>
<evidence type="ECO:0000256" key="1">
    <source>
        <dbReference type="SAM" id="MobiDB-lite"/>
    </source>
</evidence>
<keyword evidence="4" id="KW-1185">Reference proteome</keyword>
<evidence type="ECO:0008006" key="5">
    <source>
        <dbReference type="Google" id="ProtNLM"/>
    </source>
</evidence>
<dbReference type="Proteomes" id="UP000291343">
    <property type="component" value="Unassembled WGS sequence"/>
</dbReference>
<feature type="chain" id="PRO_5019841415" description="Attacin C-terminal domain-containing protein" evidence="2">
    <location>
        <begin position="23"/>
        <end position="139"/>
    </location>
</feature>
<evidence type="ECO:0000313" key="4">
    <source>
        <dbReference type="Proteomes" id="UP000291343"/>
    </source>
</evidence>
<gene>
    <name evidence="3" type="ORF">LSTR_LSTR011198</name>
</gene>
<protein>
    <recommendedName>
        <fullName evidence="5">Attacin C-terminal domain-containing protein</fullName>
    </recommendedName>
</protein>